<evidence type="ECO:0000313" key="2">
    <source>
        <dbReference type="EMBL" id="QJX00952.1"/>
    </source>
</evidence>
<gene>
    <name evidence="2" type="ORF">FTUN_8590</name>
</gene>
<sequence>MAVFWESEGRSARRSREAERTQSVRWNLRPRGLLDQSCLSVYNFVHVNSSSRSVRNAL</sequence>
<proteinExistence type="predicted"/>
<accession>A0A6M5Z5V0</accession>
<feature type="compositionally biased region" description="Basic and acidic residues" evidence="1">
    <location>
        <begin position="7"/>
        <end position="21"/>
    </location>
</feature>
<dbReference type="Proteomes" id="UP000503447">
    <property type="component" value="Chromosome"/>
</dbReference>
<keyword evidence="3" id="KW-1185">Reference proteome</keyword>
<evidence type="ECO:0000313" key="3">
    <source>
        <dbReference type="Proteomes" id="UP000503447"/>
    </source>
</evidence>
<evidence type="ECO:0000256" key="1">
    <source>
        <dbReference type="SAM" id="MobiDB-lite"/>
    </source>
</evidence>
<reference evidence="3" key="1">
    <citation type="submission" date="2020-05" db="EMBL/GenBank/DDBJ databases">
        <title>Frigoriglobus tundricola gen. nov., sp. nov., a psychrotolerant cellulolytic planctomycete of the family Gemmataceae with two divergent copies of 16S rRNA gene.</title>
        <authorList>
            <person name="Kulichevskaya I.S."/>
            <person name="Ivanova A.A."/>
            <person name="Naumoff D.G."/>
            <person name="Beletsky A.V."/>
            <person name="Rijpstra W.I.C."/>
            <person name="Sinninghe Damste J.S."/>
            <person name="Mardanov A.V."/>
            <person name="Ravin N.V."/>
            <person name="Dedysh S.N."/>
        </authorList>
    </citation>
    <scope>NUCLEOTIDE SEQUENCE [LARGE SCALE GENOMIC DNA]</scope>
    <source>
        <strain evidence="3">PL17</strain>
    </source>
</reference>
<dbReference type="AlphaFoldDB" id="A0A6M5Z5V0"/>
<organism evidence="2 3">
    <name type="scientific">Frigoriglobus tundricola</name>
    <dbReference type="NCBI Taxonomy" id="2774151"/>
    <lineage>
        <taxon>Bacteria</taxon>
        <taxon>Pseudomonadati</taxon>
        <taxon>Planctomycetota</taxon>
        <taxon>Planctomycetia</taxon>
        <taxon>Gemmatales</taxon>
        <taxon>Gemmataceae</taxon>
        <taxon>Frigoriglobus</taxon>
    </lineage>
</organism>
<dbReference type="EMBL" id="CP053452">
    <property type="protein sequence ID" value="QJX00952.1"/>
    <property type="molecule type" value="Genomic_DNA"/>
</dbReference>
<protein>
    <submittedName>
        <fullName evidence="2">Uncharacterized protein</fullName>
    </submittedName>
</protein>
<feature type="region of interest" description="Disordered" evidence="1">
    <location>
        <begin position="1"/>
        <end position="21"/>
    </location>
</feature>
<dbReference type="KEGG" id="ftj:FTUN_8590"/>
<name>A0A6M5Z5V0_9BACT</name>